<dbReference type="InterPro" id="IPR016040">
    <property type="entry name" value="NAD(P)-bd_dom"/>
</dbReference>
<dbReference type="Gene3D" id="3.40.50.720">
    <property type="entry name" value="NAD(P)-binding Rossmann-like Domain"/>
    <property type="match status" value="1"/>
</dbReference>
<reference evidence="3 4" key="1">
    <citation type="submission" date="2023-03" db="EMBL/GenBank/DDBJ databases">
        <title>Host association and intracellularity evolved multiple times independently in the Rickettsiales.</title>
        <authorList>
            <person name="Castelli M."/>
            <person name="Nardi T."/>
            <person name="Gammuto L."/>
            <person name="Bellinzona G."/>
            <person name="Sabaneyeva E."/>
            <person name="Potekhin A."/>
            <person name="Serra V."/>
            <person name="Petroni G."/>
            <person name="Sassera D."/>
        </authorList>
    </citation>
    <scope>NUCLEOTIDE SEQUENCE [LARGE SCALE GENOMIC DNA]</scope>
    <source>
        <strain evidence="3 4">Sr 2-6</strain>
    </source>
</reference>
<organism evidence="3 4">
    <name type="scientific">Candidatus Megaera venefica</name>
    <dbReference type="NCBI Taxonomy" id="2055910"/>
    <lineage>
        <taxon>Bacteria</taxon>
        <taxon>Pseudomonadati</taxon>
        <taxon>Pseudomonadota</taxon>
        <taxon>Alphaproteobacteria</taxon>
        <taxon>Rickettsiales</taxon>
        <taxon>Rickettsiaceae</taxon>
        <taxon>Candidatus Megaera</taxon>
    </lineage>
</organism>
<dbReference type="Pfam" id="PF13781">
    <property type="entry name" value="DoxX_3"/>
    <property type="match status" value="1"/>
</dbReference>
<proteinExistence type="predicted"/>
<comment type="caution">
    <text evidence="3">The sequence shown here is derived from an EMBL/GenBank/DDBJ whole genome shotgun (WGS) entry which is preliminary data.</text>
</comment>
<feature type="transmembrane region" description="Helical" evidence="1">
    <location>
        <begin position="315"/>
        <end position="334"/>
    </location>
</feature>
<dbReference type="InterPro" id="IPR051207">
    <property type="entry name" value="ComplexI_NDUFA9_subunit"/>
</dbReference>
<evidence type="ECO:0000313" key="3">
    <source>
        <dbReference type="EMBL" id="MEA0971068.1"/>
    </source>
</evidence>
<feature type="transmembrane region" description="Helical" evidence="1">
    <location>
        <begin position="229"/>
        <end position="252"/>
    </location>
</feature>
<keyword evidence="4" id="KW-1185">Reference proteome</keyword>
<feature type="transmembrane region" description="Helical" evidence="1">
    <location>
        <begin position="409"/>
        <end position="425"/>
    </location>
</feature>
<dbReference type="SUPFAM" id="SSF51735">
    <property type="entry name" value="NAD(P)-binding Rossmann-fold domains"/>
    <property type="match status" value="1"/>
</dbReference>
<accession>A0ABU5ND11</accession>
<evidence type="ECO:0000259" key="2">
    <source>
        <dbReference type="Pfam" id="PF13460"/>
    </source>
</evidence>
<dbReference type="PANTHER" id="PTHR12126">
    <property type="entry name" value="NADH-UBIQUINONE OXIDOREDUCTASE 39 KDA SUBUNIT-RELATED"/>
    <property type="match status" value="1"/>
</dbReference>
<gene>
    <name evidence="3" type="ORF">Megvenef_01040</name>
</gene>
<dbReference type="RefSeq" id="WP_322776968.1">
    <property type="nucleotide sequence ID" value="NZ_JARJFB010000077.1"/>
</dbReference>
<evidence type="ECO:0000313" key="4">
    <source>
        <dbReference type="Proteomes" id="UP001291687"/>
    </source>
</evidence>
<protein>
    <submittedName>
        <fullName evidence="3">SDR family oxidoreductase</fullName>
    </submittedName>
</protein>
<dbReference type="PANTHER" id="PTHR12126:SF11">
    <property type="entry name" value="NADH DEHYDROGENASE [UBIQUINONE] 1 ALPHA SUBCOMPLEX SUBUNIT 9, MITOCHONDRIAL"/>
    <property type="match status" value="1"/>
</dbReference>
<dbReference type="InterPro" id="IPR036291">
    <property type="entry name" value="NAD(P)-bd_dom_sf"/>
</dbReference>
<evidence type="ECO:0000256" key="1">
    <source>
        <dbReference type="SAM" id="Phobius"/>
    </source>
</evidence>
<sequence>MRVLIVGASGFIGSYIAASFLNDNHQVVCCVRDVEKTKGRFPLAEVVACDFNVDITPESWIEKLENIDVVVNVAGVLNSSGDNKIDNVHIKGPQALFEACEQAKIKRIIHISALGIDDEKTTDYSITKKATDNYLQTITTIDWVILQPSLVYASGCYGGTSLLRGLASIPYFIFLMGDGSQQFQPIHMSDLTNVVLHCAKRDSEIKRTLKIVGPEVVAVKDILVSFREWMGLSPALIIKIPLIFIELMVWIADKIGRGPLNSTSYKMMMHPNIADKKDFIEFTSVVPKTFHLGLSCDPLTVQSLWHARLFLLKPLLKWVLSLFWIASGIIGLVSSKNGIRIIENLGFAESFASAIFYATCLLDIMLGIFLIVKRKITITCLIQISVIIGYTLVLTFFDPVLWLDPLGSLTKNIPVILLTLVILAIESDK</sequence>
<feature type="domain" description="NAD(P)-binding" evidence="2">
    <location>
        <begin position="7"/>
        <end position="150"/>
    </location>
</feature>
<dbReference type="Proteomes" id="UP001291687">
    <property type="component" value="Unassembled WGS sequence"/>
</dbReference>
<feature type="transmembrane region" description="Helical" evidence="1">
    <location>
        <begin position="379"/>
        <end position="397"/>
    </location>
</feature>
<feature type="transmembrane region" description="Helical" evidence="1">
    <location>
        <begin position="354"/>
        <end position="372"/>
    </location>
</feature>
<dbReference type="InterPro" id="IPR025695">
    <property type="entry name" value="DoxX-like"/>
</dbReference>
<keyword evidence="1" id="KW-0472">Membrane</keyword>
<dbReference type="EMBL" id="JARJFB010000077">
    <property type="protein sequence ID" value="MEA0971068.1"/>
    <property type="molecule type" value="Genomic_DNA"/>
</dbReference>
<dbReference type="Pfam" id="PF13460">
    <property type="entry name" value="NAD_binding_10"/>
    <property type="match status" value="1"/>
</dbReference>
<keyword evidence="1" id="KW-0812">Transmembrane</keyword>
<keyword evidence="1" id="KW-1133">Transmembrane helix</keyword>
<name>A0ABU5ND11_9RICK</name>